<dbReference type="InterPro" id="IPR036527">
    <property type="entry name" value="SCP2_sterol-bd_dom_sf"/>
</dbReference>
<dbReference type="OrthoDB" id="7011745at2"/>
<dbReference type="InterPro" id="IPR003033">
    <property type="entry name" value="SCP2_sterol-bd_dom"/>
</dbReference>
<evidence type="ECO:0000259" key="1">
    <source>
        <dbReference type="Pfam" id="PF02036"/>
    </source>
</evidence>
<keyword evidence="3" id="KW-1185">Reference proteome</keyword>
<organism evidence="2 3">
    <name type="scientific">Marinospirillum celere</name>
    <dbReference type="NCBI Taxonomy" id="1122252"/>
    <lineage>
        <taxon>Bacteria</taxon>
        <taxon>Pseudomonadati</taxon>
        <taxon>Pseudomonadota</taxon>
        <taxon>Gammaproteobacteria</taxon>
        <taxon>Oceanospirillales</taxon>
        <taxon>Oceanospirillaceae</taxon>
        <taxon>Marinospirillum</taxon>
    </lineage>
</organism>
<dbReference type="Proteomes" id="UP000199058">
    <property type="component" value="Unassembled WGS sequence"/>
</dbReference>
<dbReference type="Pfam" id="PF02036">
    <property type="entry name" value="SCP2"/>
    <property type="match status" value="1"/>
</dbReference>
<dbReference type="AlphaFoldDB" id="A0A1I1HT39"/>
<dbReference type="Gene3D" id="3.30.1050.10">
    <property type="entry name" value="SCP2 sterol-binding domain"/>
    <property type="match status" value="1"/>
</dbReference>
<feature type="domain" description="SCP2" evidence="1">
    <location>
        <begin position="14"/>
        <end position="115"/>
    </location>
</feature>
<sequence length="119" mass="13758">MLRLKFLLWMLGRLLKKAHKSQPELREKLSNEPLNFVIKTQDWQGRSFQLQPQAVSSQAGELPDAQMKLIFQSAAEAWQTLTSKDKNAFMRAIQEGQVKIEGDPKKLFQLQGLMKYLKV</sequence>
<dbReference type="RefSeq" id="WP_091962859.1">
    <property type="nucleotide sequence ID" value="NZ_FOLH01000004.1"/>
</dbReference>
<dbReference type="STRING" id="1122252.SAMN05660443_2003"/>
<gene>
    <name evidence="2" type="ORF">SAMN05660443_2003</name>
</gene>
<evidence type="ECO:0000313" key="2">
    <source>
        <dbReference type="EMBL" id="SFC26965.1"/>
    </source>
</evidence>
<proteinExistence type="predicted"/>
<protein>
    <submittedName>
        <fullName evidence="2">SCP-2 sterol transfer family protein</fullName>
    </submittedName>
</protein>
<dbReference type="SUPFAM" id="SSF55718">
    <property type="entry name" value="SCP-like"/>
    <property type="match status" value="1"/>
</dbReference>
<name>A0A1I1HT39_9GAMM</name>
<reference evidence="2 3" key="1">
    <citation type="submission" date="2016-10" db="EMBL/GenBank/DDBJ databases">
        <authorList>
            <person name="de Groot N.N."/>
        </authorList>
    </citation>
    <scope>NUCLEOTIDE SEQUENCE [LARGE SCALE GENOMIC DNA]</scope>
    <source>
        <strain evidence="2 3">DSM 18438</strain>
    </source>
</reference>
<evidence type="ECO:0000313" key="3">
    <source>
        <dbReference type="Proteomes" id="UP000199058"/>
    </source>
</evidence>
<dbReference type="EMBL" id="FOLH01000004">
    <property type="protein sequence ID" value="SFC26965.1"/>
    <property type="molecule type" value="Genomic_DNA"/>
</dbReference>
<accession>A0A1I1HT39</accession>